<dbReference type="CDD" id="cd05403">
    <property type="entry name" value="NT_KNTase_like"/>
    <property type="match status" value="1"/>
</dbReference>
<dbReference type="InterPro" id="IPR002934">
    <property type="entry name" value="Polymerase_NTP_transf_dom"/>
</dbReference>
<dbReference type="SUPFAM" id="SSF81301">
    <property type="entry name" value="Nucleotidyltransferase"/>
    <property type="match status" value="1"/>
</dbReference>
<gene>
    <name evidence="2" type="ORF">M2350_000268</name>
</gene>
<dbReference type="InterPro" id="IPR043519">
    <property type="entry name" value="NT_sf"/>
</dbReference>
<dbReference type="Gene3D" id="3.30.460.10">
    <property type="entry name" value="Beta Polymerase, domain 2"/>
    <property type="match status" value="1"/>
</dbReference>
<reference evidence="2 3" key="1">
    <citation type="submission" date="2022-08" db="EMBL/GenBank/DDBJ databases">
        <title>Bacterial and archaeal communities from various locations to study Microbial Dark Matter (Phase II).</title>
        <authorList>
            <person name="Stepanauskas R."/>
        </authorList>
    </citation>
    <scope>NUCLEOTIDE SEQUENCE [LARGE SCALE GENOMIC DNA]</scope>
    <source>
        <strain evidence="2 3">PD1</strain>
    </source>
</reference>
<keyword evidence="3" id="KW-1185">Reference proteome</keyword>
<evidence type="ECO:0000313" key="3">
    <source>
        <dbReference type="Proteomes" id="UP001204798"/>
    </source>
</evidence>
<name>A0ABT2EJ05_9BACT</name>
<comment type="caution">
    <text evidence="2">The sequence shown here is derived from an EMBL/GenBank/DDBJ whole genome shotgun (WGS) entry which is preliminary data.</text>
</comment>
<evidence type="ECO:0000259" key="1">
    <source>
        <dbReference type="Pfam" id="PF01909"/>
    </source>
</evidence>
<dbReference type="Pfam" id="PF01909">
    <property type="entry name" value="NTP_transf_2"/>
    <property type="match status" value="1"/>
</dbReference>
<dbReference type="RefSeq" id="WP_259092540.1">
    <property type="nucleotide sequence ID" value="NZ_CP130454.1"/>
</dbReference>
<sequence length="235" mass="27125">MKTLSRPMINDALLSKIVSALLSVDPNIVAIVLFGSAVYAPDLARDIDLLVISKEPKERERYEDAVLEASQGWDVDLVVHKVGETFGRLSGAIRAFGRILFGDEKWVWGVTSRMPIPSFRDAWRALRRAERLCQAALQETDLDEQDDNWRDAFNWLFEAARRAAMAFLNTDETRWGTLRGQLPQPFQDEFRAIANTLHIRFWYEGDYPHDNPEWHFQTWRDRVAQFISDLEQAAA</sequence>
<protein>
    <submittedName>
        <fullName evidence="2">Nucleotidyltransferase</fullName>
    </submittedName>
</protein>
<dbReference type="EMBL" id="JANUCP010000001">
    <property type="protein sequence ID" value="MCS3917871.1"/>
    <property type="molecule type" value="Genomic_DNA"/>
</dbReference>
<proteinExistence type="predicted"/>
<evidence type="ECO:0000313" key="2">
    <source>
        <dbReference type="EMBL" id="MCS3917871.1"/>
    </source>
</evidence>
<accession>A0ABT2EJ05</accession>
<dbReference type="Proteomes" id="UP001204798">
    <property type="component" value="Unassembled WGS sequence"/>
</dbReference>
<organism evidence="2 3">
    <name type="scientific">Candidatus Fervidibacter sacchari</name>
    <dbReference type="NCBI Taxonomy" id="1448929"/>
    <lineage>
        <taxon>Bacteria</taxon>
        <taxon>Candidatus Fervidibacterota</taxon>
        <taxon>Candidatus Fervidibacter</taxon>
    </lineage>
</organism>
<feature type="domain" description="Polymerase nucleotidyl transferase" evidence="1">
    <location>
        <begin position="15"/>
        <end position="79"/>
    </location>
</feature>